<dbReference type="EMBL" id="JBJUIK010000001">
    <property type="protein sequence ID" value="KAL3537962.1"/>
    <property type="molecule type" value="Genomic_DNA"/>
</dbReference>
<gene>
    <name evidence="1" type="ORF">ACH5RR_001328</name>
</gene>
<sequence length="134" mass="15598">MPLHSRPLHHNITAIISSVYSHDLSIFYQFRGCPLIYLTSPAKPISRFSLYNNGFRSIFHSTKPTVGFLCLVEYEDKSNDEEEDTSDYAQLKQKLDRIGLNYYDSCTPGQYHLLFCPKRWTINTEESVLSYHPK</sequence>
<dbReference type="AlphaFoldDB" id="A0ABD3B326"/>
<name>A0ABD3B326_9GENT</name>
<reference evidence="1 2" key="1">
    <citation type="submission" date="2024-11" db="EMBL/GenBank/DDBJ databases">
        <title>A near-complete genome assembly of Cinchona calisaya.</title>
        <authorList>
            <person name="Lian D.C."/>
            <person name="Zhao X.W."/>
            <person name="Wei L."/>
        </authorList>
    </citation>
    <scope>NUCLEOTIDE SEQUENCE [LARGE SCALE GENOMIC DNA]</scope>
    <source>
        <tissue evidence="1">Nenye</tissue>
    </source>
</reference>
<keyword evidence="2" id="KW-1185">Reference proteome</keyword>
<protein>
    <submittedName>
        <fullName evidence="1">Uncharacterized protein</fullName>
    </submittedName>
</protein>
<proteinExistence type="predicted"/>
<accession>A0ABD3B326</accession>
<dbReference type="Proteomes" id="UP001630127">
    <property type="component" value="Unassembled WGS sequence"/>
</dbReference>
<evidence type="ECO:0000313" key="2">
    <source>
        <dbReference type="Proteomes" id="UP001630127"/>
    </source>
</evidence>
<organism evidence="1 2">
    <name type="scientific">Cinchona calisaya</name>
    <dbReference type="NCBI Taxonomy" id="153742"/>
    <lineage>
        <taxon>Eukaryota</taxon>
        <taxon>Viridiplantae</taxon>
        <taxon>Streptophyta</taxon>
        <taxon>Embryophyta</taxon>
        <taxon>Tracheophyta</taxon>
        <taxon>Spermatophyta</taxon>
        <taxon>Magnoliopsida</taxon>
        <taxon>eudicotyledons</taxon>
        <taxon>Gunneridae</taxon>
        <taxon>Pentapetalae</taxon>
        <taxon>asterids</taxon>
        <taxon>lamiids</taxon>
        <taxon>Gentianales</taxon>
        <taxon>Rubiaceae</taxon>
        <taxon>Cinchonoideae</taxon>
        <taxon>Cinchoneae</taxon>
        <taxon>Cinchona</taxon>
    </lineage>
</organism>
<comment type="caution">
    <text evidence="1">The sequence shown here is derived from an EMBL/GenBank/DDBJ whole genome shotgun (WGS) entry which is preliminary data.</text>
</comment>
<evidence type="ECO:0000313" key="1">
    <source>
        <dbReference type="EMBL" id="KAL3537962.1"/>
    </source>
</evidence>